<organism evidence="1 2">
    <name type="scientific">Candidatus Zambryskibacteria bacterium RIFCSPLOWO2_01_FULL_45_21</name>
    <dbReference type="NCBI Taxonomy" id="1802761"/>
    <lineage>
        <taxon>Bacteria</taxon>
        <taxon>Candidatus Zambryskiibacteriota</taxon>
    </lineage>
</organism>
<proteinExistence type="predicted"/>
<dbReference type="AlphaFoldDB" id="A0A1G2U351"/>
<protein>
    <recommendedName>
        <fullName evidence="3">DNA polymerase III subunit delta</fullName>
    </recommendedName>
</protein>
<comment type="caution">
    <text evidence="1">The sequence shown here is derived from an EMBL/GenBank/DDBJ whole genome shotgun (WGS) entry which is preliminary data.</text>
</comment>
<gene>
    <name evidence="1" type="ORF">A3B14_01270</name>
</gene>
<dbReference type="InterPro" id="IPR027417">
    <property type="entry name" value="P-loop_NTPase"/>
</dbReference>
<name>A0A1G2U351_9BACT</name>
<reference evidence="1 2" key="1">
    <citation type="journal article" date="2016" name="Nat. Commun.">
        <title>Thousands of microbial genomes shed light on interconnected biogeochemical processes in an aquifer system.</title>
        <authorList>
            <person name="Anantharaman K."/>
            <person name="Brown C.T."/>
            <person name="Hug L.A."/>
            <person name="Sharon I."/>
            <person name="Castelle C.J."/>
            <person name="Probst A.J."/>
            <person name="Thomas B.C."/>
            <person name="Singh A."/>
            <person name="Wilkins M.J."/>
            <person name="Karaoz U."/>
            <person name="Brodie E.L."/>
            <person name="Williams K.H."/>
            <person name="Hubbard S.S."/>
            <person name="Banfield J.F."/>
        </authorList>
    </citation>
    <scope>NUCLEOTIDE SEQUENCE [LARGE SCALE GENOMIC DNA]</scope>
</reference>
<sequence length="220" mass="24568">MESIKKALRENSLHHAYMISGKSEHIVPLIFSCLEESGFKISGNPDIWHVDFDNFGIEESRILKELSVRKSIGDKKFLILSISSISSEAQNALLKLFEDPTPGTHFFVVASSPSIFIPTLLSRFFVVEIAVPEGEEGETGLNPKKFLKANVPERLEMIESIITDKDKESAINFLNSLEGELSSDIASNMFQIEEILSAKRELKSRAPSVKMLLEHVACVM</sequence>
<evidence type="ECO:0000313" key="2">
    <source>
        <dbReference type="Proteomes" id="UP000176800"/>
    </source>
</evidence>
<dbReference type="EMBL" id="MHWE01000012">
    <property type="protein sequence ID" value="OHB03946.1"/>
    <property type="molecule type" value="Genomic_DNA"/>
</dbReference>
<evidence type="ECO:0008006" key="3">
    <source>
        <dbReference type="Google" id="ProtNLM"/>
    </source>
</evidence>
<dbReference type="Gene3D" id="3.40.50.300">
    <property type="entry name" value="P-loop containing nucleotide triphosphate hydrolases"/>
    <property type="match status" value="1"/>
</dbReference>
<dbReference type="Proteomes" id="UP000176800">
    <property type="component" value="Unassembled WGS sequence"/>
</dbReference>
<dbReference type="Pfam" id="PF13177">
    <property type="entry name" value="DNA_pol3_delta2"/>
    <property type="match status" value="1"/>
</dbReference>
<evidence type="ECO:0000313" key="1">
    <source>
        <dbReference type="EMBL" id="OHB03946.1"/>
    </source>
</evidence>
<accession>A0A1G2U351</accession>
<dbReference type="SUPFAM" id="SSF52540">
    <property type="entry name" value="P-loop containing nucleoside triphosphate hydrolases"/>
    <property type="match status" value="1"/>
</dbReference>